<sequence length="412" mass="45188">MSFASLFCRQGRDNGLRAIAIQISCLVLVLLISLLFANTVVTLIAAVIAIPVCALSCLRRLRDAAKPSSLVAVPVTLLLLFSLSLSLSFPAVVSSVLFILGVAVAAGFGWFADSKTNQRKTVYVQGYNGPHNKDDAGHGHTRRRREPTIGEQNQSSFNTEDIDSGNDASFYDEEHGYEPGYQQETVYKETPTAANHSEIPEDSESQYGADDKPSYRVDRGALESGSLSELLKSWLIWAQGNQKMLIMVAKGLGVVLAISIIIYLISLLFTGEEVEQGPLETAPIEEPVAINDTTRVKLPDGFWLILEDEVLVLRWLGDEGDAQSIWRLDTAEGDKRCAEMTFNDGSKFRPMQVDLMADSGTEARFSPLDNSRIINNVAMRGSFKLCGYNFSLKGSQATLSSQPAFEKYIKGL</sequence>
<evidence type="ECO:0000256" key="2">
    <source>
        <dbReference type="SAM" id="Phobius"/>
    </source>
</evidence>
<proteinExistence type="predicted"/>
<feature type="transmembrane region" description="Helical" evidence="2">
    <location>
        <begin position="40"/>
        <end position="58"/>
    </location>
</feature>
<feature type="transmembrane region" description="Helical" evidence="2">
    <location>
        <begin position="245"/>
        <end position="269"/>
    </location>
</feature>
<gene>
    <name evidence="3" type="ORF">L2737_19210</name>
</gene>
<dbReference type="Proteomes" id="UP001202134">
    <property type="component" value="Unassembled WGS sequence"/>
</dbReference>
<dbReference type="RefSeq" id="WP_248956801.1">
    <property type="nucleotide sequence ID" value="NZ_JAKIKU010000014.1"/>
</dbReference>
<accession>A0ABT0KUH6</accession>
<dbReference type="EMBL" id="JAKIKU010000014">
    <property type="protein sequence ID" value="MCL1047434.1"/>
    <property type="molecule type" value="Genomic_DNA"/>
</dbReference>
<keyword evidence="2" id="KW-0472">Membrane</keyword>
<evidence type="ECO:0000256" key="1">
    <source>
        <dbReference type="SAM" id="MobiDB-lite"/>
    </source>
</evidence>
<feature type="transmembrane region" description="Helical" evidence="2">
    <location>
        <begin position="70"/>
        <end position="89"/>
    </location>
</feature>
<name>A0ABT0KUH6_9GAMM</name>
<keyword evidence="2" id="KW-0812">Transmembrane</keyword>
<evidence type="ECO:0008006" key="5">
    <source>
        <dbReference type="Google" id="ProtNLM"/>
    </source>
</evidence>
<reference evidence="3 4" key="1">
    <citation type="submission" date="2022-01" db="EMBL/GenBank/DDBJ databases">
        <title>Whole genome-based taxonomy of the Shewanellaceae.</title>
        <authorList>
            <person name="Martin-Rodriguez A.J."/>
        </authorList>
    </citation>
    <scope>NUCLEOTIDE SEQUENCE [LARGE SCALE GENOMIC DNA]</scope>
    <source>
        <strain evidence="3 4">DSM 24955</strain>
    </source>
</reference>
<evidence type="ECO:0000313" key="4">
    <source>
        <dbReference type="Proteomes" id="UP001202134"/>
    </source>
</evidence>
<keyword evidence="4" id="KW-1185">Reference proteome</keyword>
<feature type="transmembrane region" description="Helical" evidence="2">
    <location>
        <begin position="15"/>
        <end position="34"/>
    </location>
</feature>
<feature type="region of interest" description="Disordered" evidence="1">
    <location>
        <begin position="191"/>
        <end position="214"/>
    </location>
</feature>
<keyword evidence="2" id="KW-1133">Transmembrane helix</keyword>
<feature type="transmembrane region" description="Helical" evidence="2">
    <location>
        <begin position="95"/>
        <end position="112"/>
    </location>
</feature>
<protein>
    <recommendedName>
        <fullName evidence="5">DUF805 domain-containing protein</fullName>
    </recommendedName>
</protein>
<feature type="compositionally biased region" description="Polar residues" evidence="1">
    <location>
        <begin position="150"/>
        <end position="159"/>
    </location>
</feature>
<comment type="caution">
    <text evidence="3">The sequence shown here is derived from an EMBL/GenBank/DDBJ whole genome shotgun (WGS) entry which is preliminary data.</text>
</comment>
<organism evidence="3 4">
    <name type="scientific">Shewanella electrodiphila</name>
    <dbReference type="NCBI Taxonomy" id="934143"/>
    <lineage>
        <taxon>Bacteria</taxon>
        <taxon>Pseudomonadati</taxon>
        <taxon>Pseudomonadota</taxon>
        <taxon>Gammaproteobacteria</taxon>
        <taxon>Alteromonadales</taxon>
        <taxon>Shewanellaceae</taxon>
        <taxon>Shewanella</taxon>
    </lineage>
</organism>
<feature type="region of interest" description="Disordered" evidence="1">
    <location>
        <begin position="126"/>
        <end position="175"/>
    </location>
</feature>
<evidence type="ECO:0000313" key="3">
    <source>
        <dbReference type="EMBL" id="MCL1047434.1"/>
    </source>
</evidence>